<dbReference type="Gene3D" id="2.70.170.10">
    <property type="entry name" value="Neurotransmitter-gated ion-channel ligand-binding domain"/>
    <property type="match status" value="1"/>
</dbReference>
<protein>
    <submittedName>
        <fullName evidence="3">Acetylcholine receptor subunit beta-like 1</fullName>
    </submittedName>
</protein>
<dbReference type="PANTHER" id="PTHR18945">
    <property type="entry name" value="NEUROTRANSMITTER GATED ION CHANNEL"/>
    <property type="match status" value="1"/>
</dbReference>
<dbReference type="GO" id="GO:0016020">
    <property type="term" value="C:membrane"/>
    <property type="evidence" value="ECO:0007669"/>
    <property type="project" value="InterPro"/>
</dbReference>
<evidence type="ECO:0000313" key="3">
    <source>
        <dbReference type="EMBL" id="ODM89456.1"/>
    </source>
</evidence>
<dbReference type="OrthoDB" id="410315at2759"/>
<dbReference type="InterPro" id="IPR006201">
    <property type="entry name" value="Neur_channel"/>
</dbReference>
<keyword evidence="1" id="KW-0732">Signal</keyword>
<keyword evidence="4" id="KW-1185">Reference proteome</keyword>
<comment type="caution">
    <text evidence="3">The sequence shown here is derived from an EMBL/GenBank/DDBJ whole genome shotgun (WGS) entry which is preliminary data.</text>
</comment>
<dbReference type="InterPro" id="IPR036734">
    <property type="entry name" value="Neur_chan_lig-bd_sf"/>
</dbReference>
<dbReference type="PRINTS" id="PR00252">
    <property type="entry name" value="NRIONCHANNEL"/>
</dbReference>
<dbReference type="STRING" id="48709.A0A1D2M8Y9"/>
<proteinExistence type="predicted"/>
<dbReference type="AlphaFoldDB" id="A0A1D2M8Y9"/>
<keyword evidence="3" id="KW-0675">Receptor</keyword>
<dbReference type="GO" id="GO:0005230">
    <property type="term" value="F:extracellular ligand-gated monoatomic ion channel activity"/>
    <property type="evidence" value="ECO:0007669"/>
    <property type="project" value="InterPro"/>
</dbReference>
<dbReference type="InterPro" id="IPR006202">
    <property type="entry name" value="Neur_chan_lig-bd"/>
</dbReference>
<dbReference type="FunFam" id="2.70.170.10:FF:000028">
    <property type="entry name" value="AcetylCholine Receptor"/>
    <property type="match status" value="1"/>
</dbReference>
<dbReference type="OMA" id="GTHENND"/>
<dbReference type="GO" id="GO:0004888">
    <property type="term" value="F:transmembrane signaling receptor activity"/>
    <property type="evidence" value="ECO:0007669"/>
    <property type="project" value="InterPro"/>
</dbReference>
<organism evidence="3 4">
    <name type="scientific">Orchesella cincta</name>
    <name type="common">Springtail</name>
    <name type="synonym">Podura cincta</name>
    <dbReference type="NCBI Taxonomy" id="48709"/>
    <lineage>
        <taxon>Eukaryota</taxon>
        <taxon>Metazoa</taxon>
        <taxon>Ecdysozoa</taxon>
        <taxon>Arthropoda</taxon>
        <taxon>Hexapoda</taxon>
        <taxon>Collembola</taxon>
        <taxon>Entomobryomorpha</taxon>
        <taxon>Entomobryoidea</taxon>
        <taxon>Orchesellidae</taxon>
        <taxon>Orchesellinae</taxon>
        <taxon>Orchesella</taxon>
    </lineage>
</organism>
<dbReference type="Pfam" id="PF02931">
    <property type="entry name" value="Neur_chan_LBD"/>
    <property type="match status" value="1"/>
</dbReference>
<gene>
    <name evidence="3" type="ORF">Ocin01_17225</name>
</gene>
<feature type="chain" id="PRO_5008903643" evidence="1">
    <location>
        <begin position="18"/>
        <end position="275"/>
    </location>
</feature>
<feature type="signal peptide" evidence="1">
    <location>
        <begin position="1"/>
        <end position="17"/>
    </location>
</feature>
<dbReference type="SUPFAM" id="SSF63712">
    <property type="entry name" value="Nicotinic receptor ligand binding domain-like"/>
    <property type="match status" value="1"/>
</dbReference>
<dbReference type="CDD" id="cd18997">
    <property type="entry name" value="LGIC_ECD_nAChR"/>
    <property type="match status" value="1"/>
</dbReference>
<reference evidence="3 4" key="1">
    <citation type="journal article" date="2016" name="Genome Biol. Evol.">
        <title>Gene Family Evolution Reflects Adaptation to Soil Environmental Stressors in the Genome of the Collembolan Orchesella cincta.</title>
        <authorList>
            <person name="Faddeeva-Vakhrusheva A."/>
            <person name="Derks M.F."/>
            <person name="Anvar S.Y."/>
            <person name="Agamennone V."/>
            <person name="Suring W."/>
            <person name="Smit S."/>
            <person name="van Straalen N.M."/>
            <person name="Roelofs D."/>
        </authorList>
    </citation>
    <scope>NUCLEOTIDE SEQUENCE [LARGE SCALE GENOMIC DNA]</scope>
    <source>
        <tissue evidence="3">Mixed pool</tissue>
    </source>
</reference>
<accession>A0A1D2M8Y9</accession>
<evidence type="ECO:0000313" key="4">
    <source>
        <dbReference type="Proteomes" id="UP000094527"/>
    </source>
</evidence>
<name>A0A1D2M8Y9_ORCCI</name>
<feature type="domain" description="Neurotransmitter-gated ion-channel ligand-binding" evidence="2">
    <location>
        <begin position="65"/>
        <end position="265"/>
    </location>
</feature>
<dbReference type="EMBL" id="LJIJ01002631">
    <property type="protein sequence ID" value="ODM89456.1"/>
    <property type="molecule type" value="Genomic_DNA"/>
</dbReference>
<sequence length="275" mass="31026">MNKLILFTAVLLAVAHAAPDLLSGLTEPVAAAVAAATTTPAPVAASTTEATINSTSSDGTLEDRTKLVAKLFKDYDKKINPDNITVKFGVSLINFHIREDRDVMDSYVWLRYVWTDPRLQWNKEEYGGTEVIRFDADMVWKPDITLYNSADPVNMINCWQSNVLIYSSGEILWVPPCKMTSHCHLTLRKEPYGEQVCKLKFGSWTFDGFVLDIDFYKGNKTIDLSDMSNSSGFEVLSTTAEKTNKYYSCCKEPYPDVTFNMTIKRIPGEELIKNW</sequence>
<evidence type="ECO:0000256" key="1">
    <source>
        <dbReference type="SAM" id="SignalP"/>
    </source>
</evidence>
<dbReference type="Proteomes" id="UP000094527">
    <property type="component" value="Unassembled WGS sequence"/>
</dbReference>
<evidence type="ECO:0000259" key="2">
    <source>
        <dbReference type="Pfam" id="PF02931"/>
    </source>
</evidence>